<dbReference type="InterPro" id="IPR030381">
    <property type="entry name" value="G_DYNAMIN_dom"/>
</dbReference>
<dbReference type="InterPro" id="IPR020850">
    <property type="entry name" value="GED_dom"/>
</dbReference>
<organism evidence="7 8">
    <name type="scientific">Phyllosticta capitalensis</name>
    <dbReference type="NCBI Taxonomy" id="121624"/>
    <lineage>
        <taxon>Eukaryota</taxon>
        <taxon>Fungi</taxon>
        <taxon>Dikarya</taxon>
        <taxon>Ascomycota</taxon>
        <taxon>Pezizomycotina</taxon>
        <taxon>Dothideomycetes</taxon>
        <taxon>Dothideomycetes incertae sedis</taxon>
        <taxon>Botryosphaeriales</taxon>
        <taxon>Phyllostictaceae</taxon>
        <taxon>Phyllosticta</taxon>
    </lineage>
</organism>
<evidence type="ECO:0000313" key="8">
    <source>
        <dbReference type="Proteomes" id="UP001492380"/>
    </source>
</evidence>
<sequence>MPGIRNSTSSRGRRLSRQLSERSSHQQIVEVEEMESVVVEDSASARAQSTEVQPARTESLATRVKQENLNDQLATPRRSITAIPEALNAMAAVDSQPLENVGKYIKELVKTINRIEELGIREVAGETPKIVVVGDQSAGKSSVINAISGIQVPRDSGTCTRCPMQITLTDKQEPNAQWRCDVSIRKEFCWREENRVPQTDEEDAFFPWFPTETDITRFKTVYDKSELPEVIARAQLAILNPDIEPILYTGELPRNGFYTEFSPNLVCLDISAPGLPNLSFYDLPGVIAQSESDNPYLTSIVKALVKKYVAKDNATVLLCCAMEGDIQNSTAMGLVYSETNAKHRTLGILTKPDRLPEGDPLKRWEGIINGDLFANGHGWHVVKNPSQADIDRDMDHAAARRGETTFFTNTAPWNSGFARFQNRFGTRKLEDRLSTLLAKQILASLPTIREKVQQALTEIHAELAHLPEPPTSEAQRIVYDRINAFTQKISDQIKGDHPEHQFRMRLKQLRKEFRDAIQNQRPILIVRTPSDGKATPQPAPPQMRANSVLSTPTRAPGNGKRRQDDDAIVISDGEAEPSPTPVKRQKTRNDSAASGEFVQKITLDDIRKELDIHTSSDIPGEIDPRAVNHLRKTALANWDAPTKKFIDGVENALKTLLAESTDIAFRAWKTTELAKESRKVAQGFLNMGIHEQRQNVVPRTLRLERLKPMTENEKALEANQQEELAAFNKARLTARSHALIMEEAASTGKPVPSYPERQKKINSEKIFERLGPDPYAREVEAMAKVRAYYTIASMRFIDHINQSLQAELFDKFENLSAGGLRYELMTVVCGDQEKCVMLLAEDPAREQRRRELQRDKAKLEDAMKCLQEQDDKFREMSTFGSSSSVSEHTVNGHVDIMEGIVEEM</sequence>
<dbReference type="Pfam" id="PF01031">
    <property type="entry name" value="Dynamin_M"/>
    <property type="match status" value="1"/>
</dbReference>
<evidence type="ECO:0000256" key="1">
    <source>
        <dbReference type="ARBA" id="ARBA00022741"/>
    </source>
</evidence>
<dbReference type="SUPFAM" id="SSF52540">
    <property type="entry name" value="P-loop containing nucleoside triphosphate hydrolases"/>
    <property type="match status" value="1"/>
</dbReference>
<dbReference type="Pfam" id="PF00350">
    <property type="entry name" value="Dynamin_N"/>
    <property type="match status" value="1"/>
</dbReference>
<dbReference type="Gene3D" id="1.20.120.1240">
    <property type="entry name" value="Dynamin, middle domain"/>
    <property type="match status" value="1"/>
</dbReference>
<dbReference type="PROSITE" id="PS51388">
    <property type="entry name" value="GED"/>
    <property type="match status" value="1"/>
</dbReference>
<keyword evidence="7" id="KW-0378">Hydrolase</keyword>
<dbReference type="Proteomes" id="UP001492380">
    <property type="component" value="Unassembled WGS sequence"/>
</dbReference>
<feature type="domain" description="GED" evidence="5">
    <location>
        <begin position="778"/>
        <end position="874"/>
    </location>
</feature>
<feature type="region of interest" description="Disordered" evidence="4">
    <location>
        <begin position="1"/>
        <end position="27"/>
    </location>
</feature>
<evidence type="ECO:0000256" key="4">
    <source>
        <dbReference type="SAM" id="MobiDB-lite"/>
    </source>
</evidence>
<feature type="domain" description="Dynamin-type G" evidence="6">
    <location>
        <begin position="124"/>
        <end position="446"/>
    </location>
</feature>
<dbReference type="PANTHER" id="PTHR11566:SF131">
    <property type="entry name" value="GTPASE, PUTATIVE (AFU_ORTHOLOGUE AFUA_6G07630)-RELATED"/>
    <property type="match status" value="1"/>
</dbReference>
<dbReference type="PROSITE" id="PS51718">
    <property type="entry name" value="G_DYNAMIN_2"/>
    <property type="match status" value="1"/>
</dbReference>
<dbReference type="PANTHER" id="PTHR11566">
    <property type="entry name" value="DYNAMIN"/>
    <property type="match status" value="1"/>
</dbReference>
<proteinExistence type="predicted"/>
<dbReference type="InterPro" id="IPR000375">
    <property type="entry name" value="Dynamin_stalk"/>
</dbReference>
<feature type="coiled-coil region" evidence="3">
    <location>
        <begin position="849"/>
        <end position="876"/>
    </location>
</feature>
<feature type="region of interest" description="Disordered" evidence="4">
    <location>
        <begin position="40"/>
        <end position="59"/>
    </location>
</feature>
<accession>A0ABR1YMB8</accession>
<dbReference type="SMART" id="SM00053">
    <property type="entry name" value="DYNc"/>
    <property type="match status" value="1"/>
</dbReference>
<reference evidence="7 8" key="1">
    <citation type="submission" date="2024-04" db="EMBL/GenBank/DDBJ databases">
        <title>Phyllosticta paracitricarpa is synonymous to the EU quarantine fungus P. citricarpa based on phylogenomic analyses.</title>
        <authorList>
            <consortium name="Lawrence Berkeley National Laboratory"/>
            <person name="Van Ingen-Buijs V.A."/>
            <person name="Van Westerhoven A.C."/>
            <person name="Haridas S."/>
            <person name="Skiadas P."/>
            <person name="Martin F."/>
            <person name="Groenewald J.Z."/>
            <person name="Crous P.W."/>
            <person name="Seidl M.F."/>
        </authorList>
    </citation>
    <scope>NUCLEOTIDE SEQUENCE [LARGE SCALE GENOMIC DNA]</scope>
    <source>
        <strain evidence="7 8">CBS 123374</strain>
    </source>
</reference>
<keyword evidence="3" id="KW-0175">Coiled coil</keyword>
<dbReference type="Gene3D" id="3.40.50.300">
    <property type="entry name" value="P-loop containing nucleotide triphosphate hydrolases"/>
    <property type="match status" value="1"/>
</dbReference>
<gene>
    <name evidence="7" type="ORF">HDK90DRAFT_272716</name>
</gene>
<protein>
    <submittedName>
        <fullName evidence="7">P-loop containing nucleoside triphosphate hydrolase protein</fullName>
    </submittedName>
</protein>
<feature type="compositionally biased region" description="Polar residues" evidence="4">
    <location>
        <begin position="544"/>
        <end position="553"/>
    </location>
</feature>
<keyword evidence="1" id="KW-0547">Nucleotide-binding</keyword>
<evidence type="ECO:0000256" key="2">
    <source>
        <dbReference type="ARBA" id="ARBA00023134"/>
    </source>
</evidence>
<dbReference type="InterPro" id="IPR045063">
    <property type="entry name" value="Dynamin_N"/>
</dbReference>
<dbReference type="CDD" id="cd08771">
    <property type="entry name" value="DLP_1"/>
    <property type="match status" value="1"/>
</dbReference>
<keyword evidence="8" id="KW-1185">Reference proteome</keyword>
<dbReference type="InterPro" id="IPR027417">
    <property type="entry name" value="P-loop_NTPase"/>
</dbReference>
<name>A0ABR1YMB8_9PEZI</name>
<dbReference type="GO" id="GO:0016787">
    <property type="term" value="F:hydrolase activity"/>
    <property type="evidence" value="ECO:0007669"/>
    <property type="project" value="UniProtKB-KW"/>
</dbReference>
<dbReference type="EMBL" id="JBBWRZ010000006">
    <property type="protein sequence ID" value="KAK8233644.1"/>
    <property type="molecule type" value="Genomic_DNA"/>
</dbReference>
<evidence type="ECO:0000256" key="3">
    <source>
        <dbReference type="SAM" id="Coils"/>
    </source>
</evidence>
<dbReference type="PRINTS" id="PR00195">
    <property type="entry name" value="DYNAMIN"/>
</dbReference>
<evidence type="ECO:0000259" key="5">
    <source>
        <dbReference type="PROSITE" id="PS51388"/>
    </source>
</evidence>
<feature type="region of interest" description="Disordered" evidence="4">
    <location>
        <begin position="528"/>
        <end position="593"/>
    </location>
</feature>
<evidence type="ECO:0000313" key="7">
    <source>
        <dbReference type="EMBL" id="KAK8233644.1"/>
    </source>
</evidence>
<comment type="caution">
    <text evidence="7">The sequence shown here is derived from an EMBL/GenBank/DDBJ whole genome shotgun (WGS) entry which is preliminary data.</text>
</comment>
<keyword evidence="2" id="KW-0342">GTP-binding</keyword>
<evidence type="ECO:0000259" key="6">
    <source>
        <dbReference type="PROSITE" id="PS51718"/>
    </source>
</evidence>
<dbReference type="InterPro" id="IPR022812">
    <property type="entry name" value="Dynamin"/>
</dbReference>
<feature type="compositionally biased region" description="Low complexity" evidence="4">
    <location>
        <begin position="1"/>
        <end position="10"/>
    </location>
</feature>
<dbReference type="InterPro" id="IPR001401">
    <property type="entry name" value="Dynamin_GTPase"/>
</dbReference>